<dbReference type="EMBL" id="BQKI01000088">
    <property type="protein sequence ID" value="GJN35874.1"/>
    <property type="molecule type" value="Genomic_DNA"/>
</dbReference>
<feature type="compositionally biased region" description="Basic residues" evidence="1">
    <location>
        <begin position="285"/>
        <end position="300"/>
    </location>
</feature>
<keyword evidence="3" id="KW-1185">Reference proteome</keyword>
<feature type="compositionally biased region" description="Basic and acidic residues" evidence="1">
    <location>
        <begin position="181"/>
        <end position="192"/>
    </location>
</feature>
<dbReference type="PANTHER" id="PTHR31365">
    <property type="entry name" value="EXPRESSED PROTEIN"/>
    <property type="match status" value="1"/>
</dbReference>
<reference evidence="2" key="2">
    <citation type="submission" date="2021-12" db="EMBL/GenBank/DDBJ databases">
        <title>Resequencing data analysis of finger millet.</title>
        <authorList>
            <person name="Hatakeyama M."/>
            <person name="Aluri S."/>
            <person name="Balachadran M.T."/>
            <person name="Sivarajan S.R."/>
            <person name="Poveda L."/>
            <person name="Shimizu-Inatsugi R."/>
            <person name="Schlapbach R."/>
            <person name="Sreeman S.M."/>
            <person name="Shimizu K.K."/>
        </authorList>
    </citation>
    <scope>NUCLEOTIDE SEQUENCE</scope>
</reference>
<dbReference type="Proteomes" id="UP001054889">
    <property type="component" value="Unassembled WGS sequence"/>
</dbReference>
<feature type="compositionally biased region" description="Acidic residues" evidence="1">
    <location>
        <begin position="268"/>
        <end position="278"/>
    </location>
</feature>
<evidence type="ECO:0000256" key="1">
    <source>
        <dbReference type="SAM" id="MobiDB-lite"/>
    </source>
</evidence>
<feature type="region of interest" description="Disordered" evidence="1">
    <location>
        <begin position="209"/>
        <end position="325"/>
    </location>
</feature>
<dbReference type="PANTHER" id="PTHR31365:SF4">
    <property type="entry name" value="OS05G0179800 PROTEIN"/>
    <property type="match status" value="1"/>
</dbReference>
<evidence type="ECO:0000313" key="3">
    <source>
        <dbReference type="Proteomes" id="UP001054889"/>
    </source>
</evidence>
<feature type="region of interest" description="Disordered" evidence="1">
    <location>
        <begin position="28"/>
        <end position="192"/>
    </location>
</feature>
<proteinExistence type="predicted"/>
<organism evidence="2 3">
    <name type="scientific">Eleusine coracana subsp. coracana</name>
    <dbReference type="NCBI Taxonomy" id="191504"/>
    <lineage>
        <taxon>Eukaryota</taxon>
        <taxon>Viridiplantae</taxon>
        <taxon>Streptophyta</taxon>
        <taxon>Embryophyta</taxon>
        <taxon>Tracheophyta</taxon>
        <taxon>Spermatophyta</taxon>
        <taxon>Magnoliopsida</taxon>
        <taxon>Liliopsida</taxon>
        <taxon>Poales</taxon>
        <taxon>Poaceae</taxon>
        <taxon>PACMAD clade</taxon>
        <taxon>Chloridoideae</taxon>
        <taxon>Cynodonteae</taxon>
        <taxon>Eleusininae</taxon>
        <taxon>Eleusine</taxon>
    </lineage>
</organism>
<reference evidence="2" key="1">
    <citation type="journal article" date="2018" name="DNA Res.">
        <title>Multiple hybrid de novo genome assembly of finger millet, an orphan allotetraploid crop.</title>
        <authorList>
            <person name="Hatakeyama M."/>
            <person name="Aluri S."/>
            <person name="Balachadran M.T."/>
            <person name="Sivarajan S.R."/>
            <person name="Patrignani A."/>
            <person name="Gruter S."/>
            <person name="Poveda L."/>
            <person name="Shimizu-Inatsugi R."/>
            <person name="Baeten J."/>
            <person name="Francoijs K.J."/>
            <person name="Nataraja K.N."/>
            <person name="Reddy Y.A.N."/>
            <person name="Phadnis S."/>
            <person name="Ravikumar R.L."/>
            <person name="Schlapbach R."/>
            <person name="Sreeman S.M."/>
            <person name="Shimizu K.K."/>
        </authorList>
    </citation>
    <scope>NUCLEOTIDE SEQUENCE</scope>
</reference>
<feature type="compositionally biased region" description="Acidic residues" evidence="1">
    <location>
        <begin position="137"/>
        <end position="154"/>
    </location>
</feature>
<accession>A0AAV5FJB5</accession>
<feature type="compositionally biased region" description="Acidic residues" evidence="1">
    <location>
        <begin position="76"/>
        <end position="85"/>
    </location>
</feature>
<dbReference type="AlphaFoldDB" id="A0AAV5FJB5"/>
<sequence>MAGGGSRRAGATEDVKIGTGNVFAALETLKKKKKKPASDKAGTKGGSRAAKGQEPPAPKPAVFWAPAPLTTKSWADVEDDDDDDYFATTAPPPRPVWGDAAAAKDRAAPAVEEVGDPQQPVVTGYHGSKATSVPLEMESEDDGLDDEVDDDAEDEHEHEAKDAVPAETTVKNVVAPPVPPKDTERQLSKKELKKKELAELDAVLAELGLGASSNSNQDETDGKKGADQVAGEKKEDAPAPLETKNSKKKKSKKDKSPKEPKEAQDQVDGSEEADEDTVAVDVKERIKKVASMKKRSRAKRWTQQQRLLHLRPRQGAPGLPQQRRKRRITTTSILCGELPRFWMSMDF</sequence>
<feature type="compositionally biased region" description="Basic and acidic residues" evidence="1">
    <location>
        <begin position="254"/>
        <end position="264"/>
    </location>
</feature>
<protein>
    <submittedName>
        <fullName evidence="2">Uncharacterized protein</fullName>
    </submittedName>
</protein>
<name>A0AAV5FJB5_ELECO</name>
<feature type="compositionally biased region" description="Basic and acidic residues" evidence="1">
    <location>
        <begin position="155"/>
        <end position="164"/>
    </location>
</feature>
<evidence type="ECO:0000313" key="2">
    <source>
        <dbReference type="EMBL" id="GJN35874.1"/>
    </source>
</evidence>
<comment type="caution">
    <text evidence="2">The sequence shown here is derived from an EMBL/GenBank/DDBJ whole genome shotgun (WGS) entry which is preliminary data.</text>
</comment>
<feature type="compositionally biased region" description="Basic and acidic residues" evidence="1">
    <location>
        <begin position="220"/>
        <end position="237"/>
    </location>
</feature>
<gene>
    <name evidence="2" type="primary">gb24687</name>
    <name evidence="2" type="ORF">PR202_gb24687</name>
</gene>